<dbReference type="InterPro" id="IPR008884">
    <property type="entry name" value="TylF_MeTrfase"/>
</dbReference>
<comment type="caution">
    <text evidence="1">The sequence shown here is derived from an EMBL/GenBank/DDBJ whole genome shotgun (WGS) entry which is preliminary data.</text>
</comment>
<protein>
    <submittedName>
        <fullName evidence="1">Class I SAM-dependent methyltransferase</fullName>
    </submittedName>
</protein>
<reference evidence="1 2" key="1">
    <citation type="submission" date="2018-08" db="EMBL/GenBank/DDBJ databases">
        <title>Thalassotalea euphylliae genome.</title>
        <authorList>
            <person name="Summers S."/>
            <person name="Rice S.A."/>
            <person name="Freckelton M.L."/>
            <person name="Nedved B.T."/>
            <person name="Hadfield M.G."/>
        </authorList>
    </citation>
    <scope>NUCLEOTIDE SEQUENCE [LARGE SCALE GENOMIC DNA]</scope>
    <source>
        <strain evidence="1 2">H2</strain>
    </source>
</reference>
<dbReference type="GO" id="GO:0008168">
    <property type="term" value="F:methyltransferase activity"/>
    <property type="evidence" value="ECO:0007669"/>
    <property type="project" value="UniProtKB-KW"/>
</dbReference>
<dbReference type="OrthoDB" id="9799872at2"/>
<name>A0A3E0UCT6_9GAMM</name>
<dbReference type="RefSeq" id="WP_115999483.1">
    <property type="nucleotide sequence ID" value="NZ_QUOV01000001.1"/>
</dbReference>
<proteinExistence type="predicted"/>
<dbReference type="AlphaFoldDB" id="A0A3E0UCT6"/>
<dbReference type="Proteomes" id="UP000256999">
    <property type="component" value="Unassembled WGS sequence"/>
</dbReference>
<dbReference type="GO" id="GO:0032259">
    <property type="term" value="P:methylation"/>
    <property type="evidence" value="ECO:0007669"/>
    <property type="project" value="UniProtKB-KW"/>
</dbReference>
<evidence type="ECO:0000313" key="2">
    <source>
        <dbReference type="Proteomes" id="UP000256999"/>
    </source>
</evidence>
<dbReference type="PANTHER" id="PTHR40036:SF1">
    <property type="entry name" value="MACROCIN O-METHYLTRANSFERASE"/>
    <property type="match status" value="1"/>
</dbReference>
<dbReference type="PANTHER" id="PTHR40036">
    <property type="entry name" value="MACROCIN O-METHYLTRANSFERASE"/>
    <property type="match status" value="1"/>
</dbReference>
<dbReference type="InterPro" id="IPR029063">
    <property type="entry name" value="SAM-dependent_MTases_sf"/>
</dbReference>
<keyword evidence="1" id="KW-0808">Transferase</keyword>
<dbReference type="Pfam" id="PF05711">
    <property type="entry name" value="TylF"/>
    <property type="match status" value="1"/>
</dbReference>
<accession>A0A3E0UCT6</accession>
<evidence type="ECO:0000313" key="1">
    <source>
        <dbReference type="EMBL" id="REL34808.1"/>
    </source>
</evidence>
<dbReference type="Gene3D" id="3.40.50.150">
    <property type="entry name" value="Vaccinia Virus protein VP39"/>
    <property type="match status" value="1"/>
</dbReference>
<sequence>MTDNKVDFGGSEFSTNQQQSINERKIDYFESSLGSSIDKQQSLMRYMSRQDLAKLLCYADIYNMTSGIAGNIVECGVYYGNGLMTFAKLCASLEPYNYNCKVIGFDTFEGNQSISEKDHLSKSESGLHTFEGGYEANTYDDLKRCIEIFDMDRPLNQFPKVELVKGNICQTAPEYIENNQQTLVRILSLTMNLYEPTKAALKAFLPRMSKGSVIMPFTLNSDLYPGMTLSILDELNIKDYQVKTMPNYPNVNYIVL</sequence>
<dbReference type="EMBL" id="QUOV01000001">
    <property type="protein sequence ID" value="REL34808.1"/>
    <property type="molecule type" value="Genomic_DNA"/>
</dbReference>
<organism evidence="1 2">
    <name type="scientific">Thalassotalea euphylliae</name>
    <dbReference type="NCBI Taxonomy" id="1655234"/>
    <lineage>
        <taxon>Bacteria</taxon>
        <taxon>Pseudomonadati</taxon>
        <taxon>Pseudomonadota</taxon>
        <taxon>Gammaproteobacteria</taxon>
        <taxon>Alteromonadales</taxon>
        <taxon>Colwelliaceae</taxon>
        <taxon>Thalassotalea</taxon>
    </lineage>
</organism>
<gene>
    <name evidence="1" type="ORF">DXX92_05235</name>
</gene>
<keyword evidence="1" id="KW-0489">Methyltransferase</keyword>
<dbReference type="SUPFAM" id="SSF53335">
    <property type="entry name" value="S-adenosyl-L-methionine-dependent methyltransferases"/>
    <property type="match status" value="1"/>
</dbReference>